<evidence type="ECO:0000313" key="3">
    <source>
        <dbReference type="EMBL" id="MBW19865.1"/>
    </source>
</evidence>
<reference evidence="3" key="1">
    <citation type="submission" date="2017-10" db="EMBL/GenBank/DDBJ databases">
        <title>Transcriptome Assembly of Sugarcane Aphid Adults.</title>
        <authorList>
            <person name="Scully E.D."/>
            <person name="Palmer N.A."/>
            <person name="Geib S.M."/>
            <person name="Sarath G."/>
            <person name="Sattler S.E."/>
        </authorList>
    </citation>
    <scope>NUCLEOTIDE SEQUENCE</scope>
    <source>
        <tissue evidence="3">Whole body</tissue>
    </source>
</reference>
<dbReference type="PANTHER" id="PTHR31118">
    <property type="entry name" value="CYCLASE-LIKE PROTEIN 2"/>
    <property type="match status" value="1"/>
</dbReference>
<comment type="similarity">
    <text evidence="1">Belongs to the Cyclase 1 superfamily.</text>
</comment>
<dbReference type="Pfam" id="PF04199">
    <property type="entry name" value="Cyclase"/>
    <property type="match status" value="1"/>
</dbReference>
<accession>A0A2H8TZW7</accession>
<proteinExistence type="inferred from homology"/>
<feature type="signal peptide" evidence="2">
    <location>
        <begin position="1"/>
        <end position="20"/>
    </location>
</feature>
<evidence type="ECO:0000256" key="2">
    <source>
        <dbReference type="SAM" id="SignalP"/>
    </source>
</evidence>
<dbReference type="InterPro" id="IPR037175">
    <property type="entry name" value="KFase_sf"/>
</dbReference>
<dbReference type="Gene3D" id="3.50.30.50">
    <property type="entry name" value="Putative cyclase"/>
    <property type="match status" value="1"/>
</dbReference>
<protein>
    <submittedName>
        <fullName evidence="3">Kynurenine formamidase</fullName>
    </submittedName>
</protein>
<dbReference type="SUPFAM" id="SSF102198">
    <property type="entry name" value="Putative cyclase"/>
    <property type="match status" value="1"/>
</dbReference>
<gene>
    <name evidence="3" type="primary">kynB_0</name>
</gene>
<evidence type="ECO:0000256" key="1">
    <source>
        <dbReference type="ARBA" id="ARBA00007865"/>
    </source>
</evidence>
<feature type="chain" id="PRO_5014158195" evidence="2">
    <location>
        <begin position="21"/>
        <end position="254"/>
    </location>
</feature>
<dbReference type="GO" id="GO:0004061">
    <property type="term" value="F:arylformamidase activity"/>
    <property type="evidence" value="ECO:0007669"/>
    <property type="project" value="InterPro"/>
</dbReference>
<dbReference type="InterPro" id="IPR007325">
    <property type="entry name" value="KFase/CYL"/>
</dbReference>
<dbReference type="OrthoDB" id="7108654at2759"/>
<dbReference type="AlphaFoldDB" id="A0A2H8TZW7"/>
<dbReference type="EMBL" id="GFXV01008060">
    <property type="protein sequence ID" value="MBW19865.1"/>
    <property type="molecule type" value="Transcribed_RNA"/>
</dbReference>
<dbReference type="PANTHER" id="PTHR31118:SF12">
    <property type="entry name" value="CYCLASE-LIKE PROTEIN 2"/>
    <property type="match status" value="1"/>
</dbReference>
<dbReference type="GO" id="GO:0019441">
    <property type="term" value="P:L-tryptophan catabolic process to kynurenine"/>
    <property type="evidence" value="ECO:0007669"/>
    <property type="project" value="InterPro"/>
</dbReference>
<sequence length="254" mass="28819">MYFYYWNLILVILVVKNGSSIVIDLCHGYQDQFTCWSPTQRFEIFGVQKSESSRWYTTQSFSVSEHCGTHLDAPYHFYQDGWKLNDIPLERMIVEGVHLNVSHEVNENGEFLLTTDHLKKWEQDNGPLPNRSVILVNFGWAHKFSNRQLYYNNNAERSTSSFPGLSKEAAQWIVDSKKVFGVGVDSPSVDAGSTTSYDVHKILSKANLYNLENVALNGTILPQKGFKLIIQPIKIIGGTGGPCRILAFTNNTFE</sequence>
<organism evidence="3">
    <name type="scientific">Melanaphis sacchari</name>
    <dbReference type="NCBI Taxonomy" id="742174"/>
    <lineage>
        <taxon>Eukaryota</taxon>
        <taxon>Metazoa</taxon>
        <taxon>Ecdysozoa</taxon>
        <taxon>Arthropoda</taxon>
        <taxon>Hexapoda</taxon>
        <taxon>Insecta</taxon>
        <taxon>Pterygota</taxon>
        <taxon>Neoptera</taxon>
        <taxon>Paraneoptera</taxon>
        <taxon>Hemiptera</taxon>
        <taxon>Sternorrhyncha</taxon>
        <taxon>Aphidomorpha</taxon>
        <taxon>Aphidoidea</taxon>
        <taxon>Aphididae</taxon>
        <taxon>Aphidini</taxon>
        <taxon>Melanaphis</taxon>
    </lineage>
</organism>
<keyword evidence="2" id="KW-0732">Signal</keyword>
<name>A0A2H8TZW7_9HEMI</name>